<evidence type="ECO:0000256" key="1">
    <source>
        <dbReference type="ARBA" id="ARBA00005799"/>
    </source>
</evidence>
<name>A0AAW4PJ45_9EURY</name>
<keyword evidence="7" id="KW-1185">Reference proteome</keyword>
<keyword evidence="2" id="KW-0547">Nucleotide-binding</keyword>
<feature type="compositionally biased region" description="Low complexity" evidence="4">
    <location>
        <begin position="513"/>
        <end position="530"/>
    </location>
</feature>
<comment type="caution">
    <text evidence="6">The sequence shown here is derived from an EMBL/GenBank/DDBJ whole genome shotgun (WGS) entry which is preliminary data.</text>
</comment>
<dbReference type="SUPFAM" id="SSF52540">
    <property type="entry name" value="P-loop containing nucleoside triphosphate hydrolases"/>
    <property type="match status" value="1"/>
</dbReference>
<dbReference type="InterPro" id="IPR002035">
    <property type="entry name" value="VWF_A"/>
</dbReference>
<dbReference type="GO" id="GO:0005524">
    <property type="term" value="F:ATP binding"/>
    <property type="evidence" value="ECO:0007669"/>
    <property type="project" value="UniProtKB-KW"/>
</dbReference>
<dbReference type="Gene3D" id="1.10.8.80">
    <property type="entry name" value="Magnesium chelatase subunit I, C-Terminal domain"/>
    <property type="match status" value="1"/>
</dbReference>
<evidence type="ECO:0000256" key="3">
    <source>
        <dbReference type="ARBA" id="ARBA00022840"/>
    </source>
</evidence>
<feature type="compositionally biased region" description="Acidic residues" evidence="4">
    <location>
        <begin position="413"/>
        <end position="423"/>
    </location>
</feature>
<dbReference type="PROSITE" id="PS50234">
    <property type="entry name" value="VWFA"/>
    <property type="match status" value="1"/>
</dbReference>
<dbReference type="SUPFAM" id="SSF53300">
    <property type="entry name" value="vWA-like"/>
    <property type="match status" value="1"/>
</dbReference>
<evidence type="ECO:0000256" key="4">
    <source>
        <dbReference type="SAM" id="MobiDB-lite"/>
    </source>
</evidence>
<feature type="compositionally biased region" description="Basic and acidic residues" evidence="4">
    <location>
        <begin position="87"/>
        <end position="99"/>
    </location>
</feature>
<dbReference type="InterPro" id="IPR000523">
    <property type="entry name" value="Mg_chelatse_chII-like_cat_dom"/>
</dbReference>
<dbReference type="InterPro" id="IPR003593">
    <property type="entry name" value="AAA+_ATPase"/>
</dbReference>
<sequence length="715" mass="74313">MVVFGADKKASQAPAFESVVGQRDLKEGLLAVAADDALDGLLIRGEKGTAKSTAVRALAELLPAQRAVADCPYGCPPGDSDAQCSDCRARDDPPVEERSPPLVTLPLGATRDRVVGTLSVADALAGDAEFDPGLLARANRGILYVDEVNLLDDHLVDVLLDAAASGYNRVERDGVTVTHPAEFTLVGTMNPEEGDLRPQFRDRFALQTEVTACEPIEERVRIIDRALGDQTDDADDGGDERAQPPADRLHTARELLGGVELAREFRESIAELCRDAGVDGHRADIATARAARTFAALDGRTAVLETDVERAATFALPHRLRSDPFESAPAVEDVLDDHFEDEASDDEQSDAESEERDGETEGDDGNSDGDDGESGDDEASDGDRDTRDPGSTGSAEEDEQSAANGDGQRDTSDDGTADEDDSTADAGEPQPAEMGDGESERPGEDDDADGGDATPLLPGQSRAAVGDSARPEVESPTVDTDGSAASGRATAAGTDRGATVRTERAEGSDTVDAAASVRAAARRGSGQVSSRDLRRSVRKGDAGTLVVFAIDASASMRPAMRTAKGCVLELLRDAYQARDEVAVVTFAGEDADVVLPPTDSVSLAARHLKDLPAGDRTPLPAGLSTAAEVLTRADPEAAVAVVVTDGKSNAAEGSPTAATRDAADRLGAVADRTVVVDAGAETRAGLTDAVASATDAAVVPLSALTAERIDAFAER</sequence>
<evidence type="ECO:0000256" key="2">
    <source>
        <dbReference type="ARBA" id="ARBA00022741"/>
    </source>
</evidence>
<feature type="region of interest" description="Disordered" evidence="4">
    <location>
        <begin position="340"/>
        <end position="535"/>
    </location>
</feature>
<dbReference type="InterPro" id="IPR041628">
    <property type="entry name" value="ChlI/MoxR_AAA_lid"/>
</dbReference>
<dbReference type="PANTHER" id="PTHR35023">
    <property type="entry name" value="CHELATASE-RELATED"/>
    <property type="match status" value="1"/>
</dbReference>
<evidence type="ECO:0000313" key="7">
    <source>
        <dbReference type="Proteomes" id="UP001430455"/>
    </source>
</evidence>
<dbReference type="InterPro" id="IPR027417">
    <property type="entry name" value="P-loop_NTPase"/>
</dbReference>
<feature type="domain" description="VWFA" evidence="5">
    <location>
        <begin position="545"/>
        <end position="715"/>
    </location>
</feature>
<dbReference type="Pfam" id="PF13519">
    <property type="entry name" value="VWA_2"/>
    <property type="match status" value="1"/>
</dbReference>
<dbReference type="InterPro" id="IPR036465">
    <property type="entry name" value="vWFA_dom_sf"/>
</dbReference>
<dbReference type="Pfam" id="PF01078">
    <property type="entry name" value="Mg_chelatase"/>
    <property type="match status" value="1"/>
</dbReference>
<evidence type="ECO:0000313" key="6">
    <source>
        <dbReference type="EMBL" id="MBX0297320.1"/>
    </source>
</evidence>
<dbReference type="Gene3D" id="3.40.50.300">
    <property type="entry name" value="P-loop containing nucleotide triphosphate hydrolases"/>
    <property type="match status" value="1"/>
</dbReference>
<keyword evidence="3" id="KW-0067">ATP-binding</keyword>
<dbReference type="RefSeq" id="WP_220581911.1">
    <property type="nucleotide sequence ID" value="NZ_RKLT01000017.1"/>
</dbReference>
<organism evidence="6 7">
    <name type="scientific">Haloarcula nitratireducens</name>
    <dbReference type="NCBI Taxonomy" id="2487749"/>
    <lineage>
        <taxon>Archaea</taxon>
        <taxon>Methanobacteriati</taxon>
        <taxon>Methanobacteriota</taxon>
        <taxon>Stenosarchaea group</taxon>
        <taxon>Halobacteria</taxon>
        <taxon>Halobacteriales</taxon>
        <taxon>Haloarculaceae</taxon>
        <taxon>Haloarcula</taxon>
    </lineage>
</organism>
<feature type="compositionally biased region" description="Low complexity" evidence="4">
    <location>
        <begin position="480"/>
        <end position="499"/>
    </location>
</feature>
<accession>A0AAW4PJ45</accession>
<protein>
    <submittedName>
        <fullName evidence="6">VWA domain-containing protein</fullName>
    </submittedName>
</protein>
<dbReference type="Proteomes" id="UP001430455">
    <property type="component" value="Unassembled WGS sequence"/>
</dbReference>
<feature type="region of interest" description="Disordered" evidence="4">
    <location>
        <begin position="227"/>
        <end position="247"/>
    </location>
</feature>
<dbReference type="AlphaFoldDB" id="A0AAW4PJ45"/>
<dbReference type="PANTHER" id="PTHR35023:SF1">
    <property type="entry name" value="MG-PROTOPORPHYRIN IX CHELATASE"/>
    <property type="match status" value="1"/>
</dbReference>
<proteinExistence type="inferred from homology"/>
<evidence type="ECO:0000259" key="5">
    <source>
        <dbReference type="PROSITE" id="PS50234"/>
    </source>
</evidence>
<dbReference type="Pfam" id="PF17863">
    <property type="entry name" value="AAA_lid_2"/>
    <property type="match status" value="1"/>
</dbReference>
<dbReference type="SMART" id="SM00382">
    <property type="entry name" value="AAA"/>
    <property type="match status" value="1"/>
</dbReference>
<dbReference type="InterPro" id="IPR052989">
    <property type="entry name" value="Mg-chelatase_DI-like"/>
</dbReference>
<dbReference type="EMBL" id="RKLT01000017">
    <property type="protein sequence ID" value="MBX0297320.1"/>
    <property type="molecule type" value="Genomic_DNA"/>
</dbReference>
<gene>
    <name evidence="6" type="ORF">EGH23_20795</name>
</gene>
<dbReference type="SMART" id="SM00327">
    <property type="entry name" value="VWA"/>
    <property type="match status" value="1"/>
</dbReference>
<comment type="similarity">
    <text evidence="1">Belongs to the Mg-chelatase subunits D/I family.</text>
</comment>
<feature type="region of interest" description="Disordered" evidence="4">
    <location>
        <begin position="78"/>
        <end position="100"/>
    </location>
</feature>
<feature type="compositionally biased region" description="Acidic residues" evidence="4">
    <location>
        <begin position="340"/>
        <end position="380"/>
    </location>
</feature>
<reference evidence="6 7" key="1">
    <citation type="submission" date="2021-06" db="EMBL/GenBank/DDBJ databases">
        <title>Halomicroarcula sp. a new haloarchaeum isolated from saline soil.</title>
        <authorList>
            <person name="Duran-Viseras A."/>
            <person name="Sanchez-Porro C."/>
            <person name="Ventosa A."/>
        </authorList>
    </citation>
    <scope>NUCLEOTIDE SEQUENCE [LARGE SCALE GENOMIC DNA]</scope>
    <source>
        <strain evidence="6 7">F27</strain>
    </source>
</reference>
<dbReference type="Gene3D" id="3.40.50.410">
    <property type="entry name" value="von Willebrand factor, type A domain"/>
    <property type="match status" value="1"/>
</dbReference>